<keyword evidence="7" id="KW-1185">Reference proteome</keyword>
<dbReference type="Gene3D" id="1.20.1280.20">
    <property type="entry name" value="HscB, C-terminal domain"/>
    <property type="match status" value="1"/>
</dbReference>
<dbReference type="InterPro" id="IPR009073">
    <property type="entry name" value="HscB_oligo_C"/>
</dbReference>
<evidence type="ECO:0000313" key="6">
    <source>
        <dbReference type="EMBL" id="PJG85769.1"/>
    </source>
</evidence>
<comment type="caution">
    <text evidence="6">The sequence shown here is derived from an EMBL/GenBank/DDBJ whole genome shotgun (WGS) entry which is preliminary data.</text>
</comment>
<dbReference type="InterPro" id="IPR001623">
    <property type="entry name" value="DnaJ_domain"/>
</dbReference>
<evidence type="ECO:0000256" key="2">
    <source>
        <dbReference type="ARBA" id="ARBA00023186"/>
    </source>
</evidence>
<dbReference type="InterPro" id="IPR004640">
    <property type="entry name" value="HscB"/>
</dbReference>
<dbReference type="Gene3D" id="1.10.287.110">
    <property type="entry name" value="DnaJ domain"/>
    <property type="match status" value="1"/>
</dbReference>
<protein>
    <recommendedName>
        <fullName evidence="4">Co-chaperone protein HscB homolog</fullName>
    </recommendedName>
</protein>
<dbReference type="SMART" id="SM00271">
    <property type="entry name" value="DnaJ"/>
    <property type="match status" value="1"/>
</dbReference>
<dbReference type="HAMAP" id="MF_00682">
    <property type="entry name" value="HscB"/>
    <property type="match status" value="1"/>
</dbReference>
<dbReference type="EMBL" id="PHHA01000006">
    <property type="protein sequence ID" value="PJG85769.1"/>
    <property type="molecule type" value="Genomic_DNA"/>
</dbReference>
<dbReference type="RefSeq" id="WP_100288349.1">
    <property type="nucleotide sequence ID" value="NZ_PHHA01000006.1"/>
</dbReference>
<accession>A0A2M8S3N9</accession>
<evidence type="ECO:0000259" key="5">
    <source>
        <dbReference type="SMART" id="SM00271"/>
    </source>
</evidence>
<dbReference type="GO" id="GO:0001671">
    <property type="term" value="F:ATPase activator activity"/>
    <property type="evidence" value="ECO:0007669"/>
    <property type="project" value="InterPro"/>
</dbReference>
<dbReference type="PANTHER" id="PTHR14021">
    <property type="entry name" value="IRON-SULFUR CLUSTER CO-CHAPERONE PROTEIN HSCB"/>
    <property type="match status" value="1"/>
</dbReference>
<dbReference type="SUPFAM" id="SSF46565">
    <property type="entry name" value="Chaperone J-domain"/>
    <property type="match status" value="1"/>
</dbReference>
<dbReference type="GO" id="GO:0051087">
    <property type="term" value="F:protein-folding chaperone binding"/>
    <property type="evidence" value="ECO:0007669"/>
    <property type="project" value="InterPro"/>
</dbReference>
<dbReference type="OrthoDB" id="287587at2"/>
<dbReference type="AlphaFoldDB" id="A0A2M8S3N9"/>
<comment type="similarity">
    <text evidence="1 4">Belongs to the HscB family.</text>
</comment>
<name>A0A2M8S3N9_9PAST</name>
<dbReference type="Proteomes" id="UP000229329">
    <property type="component" value="Unassembled WGS sequence"/>
</dbReference>
<evidence type="ECO:0000256" key="1">
    <source>
        <dbReference type="ARBA" id="ARBA00010476"/>
    </source>
</evidence>
<dbReference type="GO" id="GO:0044571">
    <property type="term" value="P:[2Fe-2S] cluster assembly"/>
    <property type="evidence" value="ECO:0007669"/>
    <property type="project" value="InterPro"/>
</dbReference>
<gene>
    <name evidence="4 6" type="primary">hscB</name>
    <name evidence="6" type="ORF">CVP05_04290</name>
</gene>
<dbReference type="Pfam" id="PF07743">
    <property type="entry name" value="HSCB_C"/>
    <property type="match status" value="1"/>
</dbReference>
<dbReference type="GO" id="GO:1990230">
    <property type="term" value="C:iron-sulfur cluster transfer complex"/>
    <property type="evidence" value="ECO:0007669"/>
    <property type="project" value="TreeGrafter"/>
</dbReference>
<comment type="function">
    <text evidence="3 4">Co-chaperone involved in the maturation of iron-sulfur cluster-containing proteins. Seems to help targeting proteins to be folded toward HscA.</text>
</comment>
<dbReference type="GO" id="GO:0006457">
    <property type="term" value="P:protein folding"/>
    <property type="evidence" value="ECO:0007669"/>
    <property type="project" value="UniProtKB-UniRule"/>
</dbReference>
<dbReference type="PANTHER" id="PTHR14021:SF15">
    <property type="entry name" value="IRON-SULFUR CLUSTER CO-CHAPERONE PROTEIN HSCB"/>
    <property type="match status" value="1"/>
</dbReference>
<dbReference type="GO" id="GO:0051259">
    <property type="term" value="P:protein complex oligomerization"/>
    <property type="evidence" value="ECO:0007669"/>
    <property type="project" value="InterPro"/>
</dbReference>
<dbReference type="CDD" id="cd06257">
    <property type="entry name" value="DnaJ"/>
    <property type="match status" value="1"/>
</dbReference>
<organism evidence="6 7">
    <name type="scientific">Conservatibacter flavescens</name>
    <dbReference type="NCBI Taxonomy" id="28161"/>
    <lineage>
        <taxon>Bacteria</taxon>
        <taxon>Pseudomonadati</taxon>
        <taxon>Pseudomonadota</taxon>
        <taxon>Gammaproteobacteria</taxon>
        <taxon>Pasteurellales</taxon>
        <taxon>Pasteurellaceae</taxon>
        <taxon>Conservatibacter</taxon>
    </lineage>
</organism>
<feature type="domain" description="J" evidence="5">
    <location>
        <begin position="2"/>
        <end position="67"/>
    </location>
</feature>
<proteinExistence type="inferred from homology"/>
<dbReference type="InterPro" id="IPR036386">
    <property type="entry name" value="HscB_C_sf"/>
</dbReference>
<dbReference type="InterPro" id="IPR036869">
    <property type="entry name" value="J_dom_sf"/>
</dbReference>
<evidence type="ECO:0000313" key="7">
    <source>
        <dbReference type="Proteomes" id="UP000229329"/>
    </source>
</evidence>
<evidence type="ECO:0000256" key="4">
    <source>
        <dbReference type="HAMAP-Rule" id="MF_00682"/>
    </source>
</evidence>
<comment type="subunit">
    <text evidence="4">Interacts with HscA and stimulates its ATPase activity.</text>
</comment>
<reference evidence="6 7" key="1">
    <citation type="submission" date="2017-11" db="EMBL/GenBank/DDBJ databases">
        <title>Reclassification of Bisgaard taxon 7 as Conservatibacter flavescens gen. nov., sp. nov.</title>
        <authorList>
            <person name="Christensen H."/>
        </authorList>
    </citation>
    <scope>NUCLEOTIDE SEQUENCE [LARGE SCALE GENOMIC DNA]</scope>
    <source>
        <strain evidence="6 7">7_4</strain>
    </source>
</reference>
<dbReference type="SUPFAM" id="SSF47144">
    <property type="entry name" value="HSC20 (HSCB), C-terminal oligomerisation domain"/>
    <property type="match status" value="1"/>
</dbReference>
<keyword evidence="2 4" id="KW-0143">Chaperone</keyword>
<evidence type="ECO:0000256" key="3">
    <source>
        <dbReference type="ARBA" id="ARBA00025596"/>
    </source>
</evidence>
<sequence>MQNSFELFDLPVVFEVDLNLLSARYLALQKALHPDNFASKSEQEQRVALQQSAQINDAYQQLKDPILRAEAILAIGLGQEIDKENTTHDLDFLMEQMALREQLEEIEQGHDEAALEQFQQDLAEKNRLELTALSAEIASQNWSEVKLHIDRLKFVRKLHIEVERIEERFWG</sequence>
<dbReference type="NCBIfam" id="TIGR00714">
    <property type="entry name" value="hscB"/>
    <property type="match status" value="1"/>
</dbReference>